<dbReference type="Proteomes" id="UP000320359">
    <property type="component" value="Unassembled WGS sequence"/>
</dbReference>
<sequence>MLKLNHVIIGVLASAAIYFFIASAHGIRLPMFSDFPVENVFSGEHVKPNVEEAPARTFRTRLRYAAEQEVNFAGEYVFTTWGCGTSCAMAALVNVRTGDSIVIDDTFCCWYGEEDWFDYRPDSRLLIIRGRLGEFSEEHGIHYFVLEEGALHRIHFAPLREFDD</sequence>
<gene>
    <name evidence="1" type="ORF">FM042_11635</name>
</gene>
<evidence type="ECO:0000313" key="1">
    <source>
        <dbReference type="EMBL" id="TRW47976.1"/>
    </source>
</evidence>
<keyword evidence="2" id="KW-1185">Reference proteome</keyword>
<dbReference type="RefSeq" id="WP_143236615.1">
    <property type="nucleotide sequence ID" value="NZ_VJWL01000005.1"/>
</dbReference>
<name>A0A552WZ70_9GAMM</name>
<dbReference type="EMBL" id="VJWL01000005">
    <property type="protein sequence ID" value="TRW47976.1"/>
    <property type="molecule type" value="Genomic_DNA"/>
</dbReference>
<protein>
    <submittedName>
        <fullName evidence="1">Uncharacterized protein</fullName>
    </submittedName>
</protein>
<accession>A0A552WZ70</accession>
<evidence type="ECO:0000313" key="2">
    <source>
        <dbReference type="Proteomes" id="UP000320359"/>
    </source>
</evidence>
<dbReference type="OrthoDB" id="8757135at2"/>
<comment type="caution">
    <text evidence="1">The sequence shown here is derived from an EMBL/GenBank/DDBJ whole genome shotgun (WGS) entry which is preliminary data.</text>
</comment>
<organism evidence="1 2">
    <name type="scientific">Aliidiomarina halalkaliphila</name>
    <dbReference type="NCBI Taxonomy" id="2593535"/>
    <lineage>
        <taxon>Bacteria</taxon>
        <taxon>Pseudomonadati</taxon>
        <taxon>Pseudomonadota</taxon>
        <taxon>Gammaproteobacteria</taxon>
        <taxon>Alteromonadales</taxon>
        <taxon>Idiomarinaceae</taxon>
        <taxon>Aliidiomarina</taxon>
    </lineage>
</organism>
<dbReference type="AlphaFoldDB" id="A0A552WZ70"/>
<reference evidence="1 2" key="1">
    <citation type="submission" date="2019-07" db="EMBL/GenBank/DDBJ databases">
        <authorList>
            <person name="Yang M."/>
            <person name="Zhao D."/>
            <person name="Xiang H."/>
        </authorList>
    </citation>
    <scope>NUCLEOTIDE SEQUENCE [LARGE SCALE GENOMIC DNA]</scope>
    <source>
        <strain evidence="1 2">IM1326</strain>
    </source>
</reference>
<proteinExistence type="predicted"/>